<dbReference type="Pfam" id="PF00153">
    <property type="entry name" value="Mito_carr"/>
    <property type="match status" value="1"/>
</dbReference>
<dbReference type="OrthoDB" id="77989at2759"/>
<dbReference type="InterPro" id="IPR050391">
    <property type="entry name" value="Mito_Metabolite_Transporter"/>
</dbReference>
<evidence type="ECO:0000256" key="3">
    <source>
        <dbReference type="ARBA" id="ARBA00022448"/>
    </source>
</evidence>
<keyword evidence="6" id="KW-1133">Transmembrane helix</keyword>
<evidence type="ECO:0000256" key="6">
    <source>
        <dbReference type="ARBA" id="ARBA00022989"/>
    </source>
</evidence>
<dbReference type="SUPFAM" id="SSF103506">
    <property type="entry name" value="Mitochondrial carrier"/>
    <property type="match status" value="1"/>
</dbReference>
<evidence type="ECO:0000256" key="4">
    <source>
        <dbReference type="ARBA" id="ARBA00022692"/>
    </source>
</evidence>
<keyword evidence="3 9" id="KW-0813">Transport</keyword>
<comment type="caution">
    <text evidence="11">The sequence shown here is derived from an EMBL/GenBank/DDBJ whole genome shotgun (WGS) entry which is preliminary data.</text>
</comment>
<dbReference type="FunCoup" id="A0A1Y2G1C9">
    <property type="interactions" value="29"/>
</dbReference>
<evidence type="ECO:0000313" key="12">
    <source>
        <dbReference type="Proteomes" id="UP000193467"/>
    </source>
</evidence>
<dbReference type="AlphaFoldDB" id="A0A1Y2G1C9"/>
<dbReference type="InParanoid" id="A0A1Y2G1C9"/>
<feature type="region of interest" description="Disordered" evidence="10">
    <location>
        <begin position="28"/>
        <end position="56"/>
    </location>
</feature>
<evidence type="ECO:0000256" key="5">
    <source>
        <dbReference type="ARBA" id="ARBA00022737"/>
    </source>
</evidence>
<feature type="compositionally biased region" description="Low complexity" evidence="10">
    <location>
        <begin position="28"/>
        <end position="53"/>
    </location>
</feature>
<dbReference type="Proteomes" id="UP000193467">
    <property type="component" value="Unassembled WGS sequence"/>
</dbReference>
<protein>
    <submittedName>
        <fullName evidence="11">Mitochondrial carrier domain-containing protein</fullName>
    </submittedName>
</protein>
<dbReference type="STRING" id="106004.A0A1Y2G1C9"/>
<keyword evidence="5" id="KW-0677">Repeat</keyword>
<organism evidence="11 12">
    <name type="scientific">Leucosporidium creatinivorum</name>
    <dbReference type="NCBI Taxonomy" id="106004"/>
    <lineage>
        <taxon>Eukaryota</taxon>
        <taxon>Fungi</taxon>
        <taxon>Dikarya</taxon>
        <taxon>Basidiomycota</taxon>
        <taxon>Pucciniomycotina</taxon>
        <taxon>Microbotryomycetes</taxon>
        <taxon>Leucosporidiales</taxon>
        <taxon>Leucosporidium</taxon>
    </lineage>
</organism>
<dbReference type="GO" id="GO:0016020">
    <property type="term" value="C:membrane"/>
    <property type="evidence" value="ECO:0007669"/>
    <property type="project" value="UniProtKB-SubCell"/>
</dbReference>
<feature type="region of interest" description="Disordered" evidence="10">
    <location>
        <begin position="438"/>
        <end position="457"/>
    </location>
</feature>
<evidence type="ECO:0000256" key="10">
    <source>
        <dbReference type="SAM" id="MobiDB-lite"/>
    </source>
</evidence>
<evidence type="ECO:0000256" key="1">
    <source>
        <dbReference type="ARBA" id="ARBA00004141"/>
    </source>
</evidence>
<dbReference type="InterPro" id="IPR023395">
    <property type="entry name" value="MCP_dom_sf"/>
</dbReference>
<dbReference type="Gene3D" id="1.50.40.10">
    <property type="entry name" value="Mitochondrial carrier domain"/>
    <property type="match status" value="1"/>
</dbReference>
<proteinExistence type="inferred from homology"/>
<comment type="subcellular location">
    <subcellularLocation>
        <location evidence="1">Membrane</location>
        <topology evidence="1">Multi-pass membrane protein</topology>
    </subcellularLocation>
</comment>
<feature type="repeat" description="Solcar" evidence="8">
    <location>
        <begin position="257"/>
        <end position="346"/>
    </location>
</feature>
<keyword evidence="7 8" id="KW-0472">Membrane</keyword>
<dbReference type="EMBL" id="MCGR01000003">
    <property type="protein sequence ID" value="ORY90706.1"/>
    <property type="molecule type" value="Genomic_DNA"/>
</dbReference>
<evidence type="ECO:0000313" key="11">
    <source>
        <dbReference type="EMBL" id="ORY90706.1"/>
    </source>
</evidence>
<name>A0A1Y2G1C9_9BASI</name>
<comment type="similarity">
    <text evidence="2 9">Belongs to the mitochondrial carrier (TC 2.A.29) family.</text>
</comment>
<dbReference type="InterPro" id="IPR018108">
    <property type="entry name" value="MCP_transmembrane"/>
</dbReference>
<keyword evidence="12" id="KW-1185">Reference proteome</keyword>
<sequence>MDTGPSTSSHPLRPYAVIPEAGDWSLGSIPSASSSRLPPSSSSASPSIRVSPPTNRYTSTISDLDHADAPAAGAMLKAFVTSSLLSFTGTALVMPFEVGKTLAQVQWVPKEGLDNIVQATLDEIEEESVEIEDENEAEAYFADLSNVSQPGFAPPTDAPPRPTSPSGYLLRSGINDARYGTKPEWVMPVVVQGGVWDMIKTVGRWKGEGWASLWKGQLTTFILDSIVTTLQPIVLTTLTVIFLPSSPLSSLPIIYSPSPAPLLLLSTISHALATIAVSPLDLVRTRLVVQSAQPLHRKYKGPYDALRTIFREEGGVWSTYFHPNLFIPTLLEGILRPVIHLSTPLIISRYLLIEPSTSPLSFGLAELLLGTAGLLITIPIETIRKRLQIQSRADFVRAGRAGGTGRAWRTCVETRPAPYVGVVEAAWRIMTEETGRIPRRRRRSSKGAASANKDEPKEDLGLMGLGVGSGLTQLYRGLGMGVGANCVVFLLGLVAGGGEGTGWAEM</sequence>
<evidence type="ECO:0000256" key="7">
    <source>
        <dbReference type="ARBA" id="ARBA00023136"/>
    </source>
</evidence>
<gene>
    <name evidence="11" type="ORF">BCR35DRAFT_299268</name>
</gene>
<dbReference type="PROSITE" id="PS50920">
    <property type="entry name" value="SOLCAR"/>
    <property type="match status" value="1"/>
</dbReference>
<evidence type="ECO:0000256" key="2">
    <source>
        <dbReference type="ARBA" id="ARBA00006375"/>
    </source>
</evidence>
<dbReference type="PANTHER" id="PTHR45618">
    <property type="entry name" value="MITOCHONDRIAL DICARBOXYLATE CARRIER-RELATED"/>
    <property type="match status" value="1"/>
</dbReference>
<reference evidence="11 12" key="1">
    <citation type="submission" date="2016-07" db="EMBL/GenBank/DDBJ databases">
        <title>Pervasive Adenine N6-methylation of Active Genes in Fungi.</title>
        <authorList>
            <consortium name="DOE Joint Genome Institute"/>
            <person name="Mondo S.J."/>
            <person name="Dannebaum R.O."/>
            <person name="Kuo R.C."/>
            <person name="Labutti K."/>
            <person name="Haridas S."/>
            <person name="Kuo A."/>
            <person name="Salamov A."/>
            <person name="Ahrendt S.R."/>
            <person name="Lipzen A."/>
            <person name="Sullivan W."/>
            <person name="Andreopoulos W.B."/>
            <person name="Clum A."/>
            <person name="Lindquist E."/>
            <person name="Daum C."/>
            <person name="Ramamoorthy G.K."/>
            <person name="Gryganskyi A."/>
            <person name="Culley D."/>
            <person name="Magnuson J.K."/>
            <person name="James T.Y."/>
            <person name="O'Malley M.A."/>
            <person name="Stajich J.E."/>
            <person name="Spatafora J.W."/>
            <person name="Visel A."/>
            <person name="Grigoriev I.V."/>
        </authorList>
    </citation>
    <scope>NUCLEOTIDE SEQUENCE [LARGE SCALE GENOMIC DNA]</scope>
    <source>
        <strain evidence="11 12">62-1032</strain>
    </source>
</reference>
<accession>A0A1Y2G1C9</accession>
<evidence type="ECO:0000256" key="8">
    <source>
        <dbReference type="PROSITE-ProRule" id="PRU00282"/>
    </source>
</evidence>
<evidence type="ECO:0000256" key="9">
    <source>
        <dbReference type="RuleBase" id="RU000488"/>
    </source>
</evidence>
<keyword evidence="4 8" id="KW-0812">Transmembrane</keyword>